<feature type="region of interest" description="Disordered" evidence="1">
    <location>
        <begin position="67"/>
        <end position="134"/>
    </location>
</feature>
<comment type="caution">
    <text evidence="2">The sequence shown here is derived from an EMBL/GenBank/DDBJ whole genome shotgun (WGS) entry which is preliminary data.</text>
</comment>
<proteinExistence type="predicted"/>
<organism evidence="2 3">
    <name type="scientific">Danaus chrysippus</name>
    <name type="common">African queen</name>
    <dbReference type="NCBI Taxonomy" id="151541"/>
    <lineage>
        <taxon>Eukaryota</taxon>
        <taxon>Metazoa</taxon>
        <taxon>Ecdysozoa</taxon>
        <taxon>Arthropoda</taxon>
        <taxon>Hexapoda</taxon>
        <taxon>Insecta</taxon>
        <taxon>Pterygota</taxon>
        <taxon>Neoptera</taxon>
        <taxon>Endopterygota</taxon>
        <taxon>Lepidoptera</taxon>
        <taxon>Glossata</taxon>
        <taxon>Ditrysia</taxon>
        <taxon>Papilionoidea</taxon>
        <taxon>Nymphalidae</taxon>
        <taxon>Danainae</taxon>
        <taxon>Danaini</taxon>
        <taxon>Danaina</taxon>
        <taxon>Danaus</taxon>
        <taxon>Anosia</taxon>
    </lineage>
</organism>
<dbReference type="AlphaFoldDB" id="A0A8J2QM92"/>
<name>A0A8J2QM92_9NEOP</name>
<reference evidence="2" key="1">
    <citation type="submission" date="2021-09" db="EMBL/GenBank/DDBJ databases">
        <authorList>
            <person name="Martin H S."/>
        </authorList>
    </citation>
    <scope>NUCLEOTIDE SEQUENCE</scope>
</reference>
<dbReference type="OrthoDB" id="8898434at2759"/>
<accession>A0A8J2QM92</accession>
<gene>
    <name evidence="2" type="ORF">DCHRY22_LOCUS6611</name>
</gene>
<keyword evidence="3" id="KW-1185">Reference proteome</keyword>
<evidence type="ECO:0000256" key="1">
    <source>
        <dbReference type="SAM" id="MobiDB-lite"/>
    </source>
</evidence>
<evidence type="ECO:0000313" key="3">
    <source>
        <dbReference type="Proteomes" id="UP000789524"/>
    </source>
</evidence>
<dbReference type="Proteomes" id="UP000789524">
    <property type="component" value="Unassembled WGS sequence"/>
</dbReference>
<feature type="compositionally biased region" description="Low complexity" evidence="1">
    <location>
        <begin position="93"/>
        <end position="122"/>
    </location>
</feature>
<dbReference type="EMBL" id="CAKASE010000055">
    <property type="protein sequence ID" value="CAG9565849.1"/>
    <property type="molecule type" value="Genomic_DNA"/>
</dbReference>
<sequence>MMSRGRILVNMVEGRDKENVTPPPVVHAHNETLEPTVEVVGEPIPSTSKQQEHGPFYYISPIHSDESVIDDSDTDPTFRVVPKGKTLPKVVPSSSNSSSTNTSSSSSSSGDSSSSSDNSSDTENGTEHEDPQRVVAAEIINQDPVIEKRKEAFRKTCVRKRVLRARGTGTATDQTIFSIGLTQAYTEKIALSDAKKKDIKGLIDKNVIPKSYYEVYYKGVLGDLGN</sequence>
<protein>
    <submittedName>
        <fullName evidence="2">(African queen) hypothetical protein</fullName>
    </submittedName>
</protein>
<evidence type="ECO:0000313" key="2">
    <source>
        <dbReference type="EMBL" id="CAG9565849.1"/>
    </source>
</evidence>